<evidence type="ECO:0000256" key="1">
    <source>
        <dbReference type="ARBA" id="ARBA00001946"/>
    </source>
</evidence>
<dbReference type="Gene3D" id="3.30.390.10">
    <property type="entry name" value="Enolase-like, N-terminal domain"/>
    <property type="match status" value="1"/>
</dbReference>
<keyword evidence="2" id="KW-0479">Metal-binding</keyword>
<dbReference type="Pfam" id="PF02746">
    <property type="entry name" value="MR_MLE_N"/>
    <property type="match status" value="1"/>
</dbReference>
<dbReference type="EMBL" id="JABEMD010000010">
    <property type="protein sequence ID" value="NNH10847.1"/>
    <property type="molecule type" value="Genomic_DNA"/>
</dbReference>
<evidence type="ECO:0000256" key="2">
    <source>
        <dbReference type="ARBA" id="ARBA00022723"/>
    </source>
</evidence>
<feature type="domain" description="Mandelate racemase/muconate lactonizing enzyme C-terminal" evidence="4">
    <location>
        <begin position="158"/>
        <end position="255"/>
    </location>
</feature>
<protein>
    <submittedName>
        <fullName evidence="5">Mandelate racemase/muconate lactonizing enzyme family protein</fullName>
    </submittedName>
</protein>
<dbReference type="InterPro" id="IPR013342">
    <property type="entry name" value="Mandelate_racemase_C"/>
</dbReference>
<dbReference type="PANTHER" id="PTHR13794">
    <property type="entry name" value="ENOLASE SUPERFAMILY, MANDELATE RACEMASE"/>
    <property type="match status" value="1"/>
</dbReference>
<accession>A0A849BE03</accession>
<organism evidence="5 6">
    <name type="scientific">Cupriavidus gilardii</name>
    <dbReference type="NCBI Taxonomy" id="82541"/>
    <lineage>
        <taxon>Bacteria</taxon>
        <taxon>Pseudomonadati</taxon>
        <taxon>Pseudomonadota</taxon>
        <taxon>Betaproteobacteria</taxon>
        <taxon>Burkholderiales</taxon>
        <taxon>Burkholderiaceae</taxon>
        <taxon>Cupriavidus</taxon>
    </lineage>
</organism>
<dbReference type="Pfam" id="PF13378">
    <property type="entry name" value="MR_MLE_C"/>
    <property type="match status" value="1"/>
</dbReference>
<dbReference type="GO" id="GO:0009063">
    <property type="term" value="P:amino acid catabolic process"/>
    <property type="evidence" value="ECO:0007669"/>
    <property type="project" value="InterPro"/>
</dbReference>
<reference evidence="5 6" key="1">
    <citation type="submission" date="2020-05" db="EMBL/GenBank/DDBJ databases">
        <title>MicrobeNet Type strains.</title>
        <authorList>
            <person name="Nicholson A.C."/>
        </authorList>
    </citation>
    <scope>NUCLEOTIDE SEQUENCE [LARGE SCALE GENOMIC DNA]</scope>
    <source>
        <strain evidence="5 6">ATCC 700815</strain>
    </source>
</reference>
<evidence type="ECO:0000259" key="4">
    <source>
        <dbReference type="SMART" id="SM00922"/>
    </source>
</evidence>
<dbReference type="GO" id="GO:0000287">
    <property type="term" value="F:magnesium ion binding"/>
    <property type="evidence" value="ECO:0007669"/>
    <property type="project" value="TreeGrafter"/>
</dbReference>
<dbReference type="CDD" id="cd03316">
    <property type="entry name" value="MR_like"/>
    <property type="match status" value="1"/>
</dbReference>
<dbReference type="PANTHER" id="PTHR13794:SF58">
    <property type="entry name" value="MITOCHONDRIAL ENOLASE SUPERFAMILY MEMBER 1"/>
    <property type="match status" value="1"/>
</dbReference>
<comment type="cofactor">
    <cofactor evidence="1">
        <name>Mg(2+)</name>
        <dbReference type="ChEBI" id="CHEBI:18420"/>
    </cofactor>
</comment>
<dbReference type="InterPro" id="IPR046945">
    <property type="entry name" value="RHMD-like"/>
</dbReference>
<dbReference type="SFLD" id="SFLDS00001">
    <property type="entry name" value="Enolase"/>
    <property type="match status" value="1"/>
</dbReference>
<dbReference type="GO" id="GO:0016836">
    <property type="term" value="F:hydro-lyase activity"/>
    <property type="evidence" value="ECO:0007669"/>
    <property type="project" value="TreeGrafter"/>
</dbReference>
<dbReference type="Proteomes" id="UP000542973">
    <property type="component" value="Unassembled WGS sequence"/>
</dbReference>
<dbReference type="PROSITE" id="PS00909">
    <property type="entry name" value="MR_MLE_2"/>
    <property type="match status" value="1"/>
</dbReference>
<dbReference type="SMART" id="SM00922">
    <property type="entry name" value="MR_MLE"/>
    <property type="match status" value="1"/>
</dbReference>
<evidence type="ECO:0000313" key="6">
    <source>
        <dbReference type="Proteomes" id="UP000542973"/>
    </source>
</evidence>
<dbReference type="InterPro" id="IPR013341">
    <property type="entry name" value="Mandelate_racemase_N_dom"/>
</dbReference>
<gene>
    <name evidence="5" type="ORF">HLB16_08135</name>
</gene>
<dbReference type="InterPro" id="IPR029017">
    <property type="entry name" value="Enolase-like_N"/>
</dbReference>
<dbReference type="RefSeq" id="WP_151021979.1">
    <property type="nucleotide sequence ID" value="NZ_BAAAEB010000023.1"/>
</dbReference>
<proteinExistence type="predicted"/>
<dbReference type="SUPFAM" id="SSF51604">
    <property type="entry name" value="Enolase C-terminal domain-like"/>
    <property type="match status" value="1"/>
</dbReference>
<dbReference type="GO" id="GO:0016052">
    <property type="term" value="P:carbohydrate catabolic process"/>
    <property type="evidence" value="ECO:0007669"/>
    <property type="project" value="TreeGrafter"/>
</dbReference>
<name>A0A849BE03_9BURK</name>
<keyword evidence="3" id="KW-0460">Magnesium</keyword>
<dbReference type="AlphaFoldDB" id="A0A849BE03"/>
<evidence type="ECO:0000256" key="3">
    <source>
        <dbReference type="ARBA" id="ARBA00022842"/>
    </source>
</evidence>
<dbReference type="InterPro" id="IPR036849">
    <property type="entry name" value="Enolase-like_C_sf"/>
</dbReference>
<dbReference type="Gene3D" id="3.20.20.120">
    <property type="entry name" value="Enolase-like C-terminal domain"/>
    <property type="match status" value="1"/>
</dbReference>
<dbReference type="SFLD" id="SFLDG00179">
    <property type="entry name" value="mandelate_racemase"/>
    <property type="match status" value="1"/>
</dbReference>
<sequence>MHDSQPSATPVKVERLDAFVLRAPADPPVQTSFGIMRDRPAVLVRLTDSDGCEGWGEVWCNFPTVGAEHRARLLLAYGRPIVTGQAWASPRRAWETLVARLAVLMLQTGEPGPLHQIAAGIDMAMWDLFARRAGQPVWRALGGAGAWPVPVYASGINPTDPAELALAKRAEGYRAFKLKVGFGAERDLGNLRDMREALGGDAVLMVDANQAWDAEDAVAAGHRMAPFDLLWLEEPVRADAPPQTWAKLAAEQPLRLAGGENLCGHAQYRDFIGEPGMSVIQPDAGKWGGLTGCLDVAQQAIAAGKWYCPHWLGAGIGLLASLHLKTAAGGAGYVEVDANPNPLRDAMAAPVMHLSDGCVQLGDAPGFGVVPDLGALAPYLVELQQTGL</sequence>
<comment type="caution">
    <text evidence="5">The sequence shown here is derived from an EMBL/GenBank/DDBJ whole genome shotgun (WGS) entry which is preliminary data.</text>
</comment>
<evidence type="ECO:0000313" key="5">
    <source>
        <dbReference type="EMBL" id="NNH10847.1"/>
    </source>
</evidence>
<dbReference type="InterPro" id="IPR029065">
    <property type="entry name" value="Enolase_C-like"/>
</dbReference>
<dbReference type="InterPro" id="IPR018110">
    <property type="entry name" value="Mandel_Rmase/mucon_lact_enz_CS"/>
</dbReference>
<dbReference type="SUPFAM" id="SSF54826">
    <property type="entry name" value="Enolase N-terminal domain-like"/>
    <property type="match status" value="1"/>
</dbReference>